<organism evidence="2 3">
    <name type="scientific">Nocardioides malaquae</name>
    <dbReference type="NCBI Taxonomy" id="2773426"/>
    <lineage>
        <taxon>Bacteria</taxon>
        <taxon>Bacillati</taxon>
        <taxon>Actinomycetota</taxon>
        <taxon>Actinomycetes</taxon>
        <taxon>Propionibacteriales</taxon>
        <taxon>Nocardioidaceae</taxon>
        <taxon>Nocardioides</taxon>
    </lineage>
</organism>
<sequence length="88" mass="9411">MRVLREDEIDMLGVLPKRYRRSIAALVLGACVVLGLWLGANPDVPILAQAGLTLGLAAGVPLAWLLTHAPRHDTPSVSGEHPPHSPQH</sequence>
<gene>
    <name evidence="2" type="ORF">IEQ44_01455</name>
</gene>
<name>A0ABR9RP23_9ACTN</name>
<accession>A0ABR9RP23</accession>
<evidence type="ECO:0000256" key="1">
    <source>
        <dbReference type="SAM" id="Phobius"/>
    </source>
</evidence>
<keyword evidence="1" id="KW-1133">Transmembrane helix</keyword>
<feature type="transmembrane region" description="Helical" evidence="1">
    <location>
        <begin position="21"/>
        <end position="40"/>
    </location>
</feature>
<reference evidence="2 3" key="1">
    <citation type="submission" date="2020-10" db="EMBL/GenBank/DDBJ databases">
        <title>Nocardioides sp. isolated from sludge.</title>
        <authorList>
            <person name="Zhang X."/>
        </authorList>
    </citation>
    <scope>NUCLEOTIDE SEQUENCE [LARGE SCALE GENOMIC DNA]</scope>
    <source>
        <strain evidence="2 3">Y6</strain>
    </source>
</reference>
<keyword evidence="1" id="KW-0812">Transmembrane</keyword>
<keyword evidence="1" id="KW-0472">Membrane</keyword>
<feature type="transmembrane region" description="Helical" evidence="1">
    <location>
        <begin position="46"/>
        <end position="66"/>
    </location>
</feature>
<dbReference type="Proteomes" id="UP000756387">
    <property type="component" value="Unassembled WGS sequence"/>
</dbReference>
<protein>
    <submittedName>
        <fullName evidence="2">Uncharacterized protein</fullName>
    </submittedName>
</protein>
<comment type="caution">
    <text evidence="2">The sequence shown here is derived from an EMBL/GenBank/DDBJ whole genome shotgun (WGS) entry which is preliminary data.</text>
</comment>
<proteinExistence type="predicted"/>
<dbReference type="EMBL" id="JADCSA010000001">
    <property type="protein sequence ID" value="MBE7323319.1"/>
    <property type="molecule type" value="Genomic_DNA"/>
</dbReference>
<evidence type="ECO:0000313" key="3">
    <source>
        <dbReference type="Proteomes" id="UP000756387"/>
    </source>
</evidence>
<keyword evidence="3" id="KW-1185">Reference proteome</keyword>
<evidence type="ECO:0000313" key="2">
    <source>
        <dbReference type="EMBL" id="MBE7323319.1"/>
    </source>
</evidence>